<name>L1IKZ8_GUITC</name>
<dbReference type="SUPFAM" id="SSF48371">
    <property type="entry name" value="ARM repeat"/>
    <property type="match status" value="2"/>
</dbReference>
<dbReference type="Pfam" id="PF13646">
    <property type="entry name" value="HEAT_2"/>
    <property type="match status" value="2"/>
</dbReference>
<dbReference type="EnsemblProtists" id="EKX36782">
    <property type="protein sequence ID" value="EKX36782"/>
    <property type="gene ID" value="GUITHDRAFT_165660"/>
</dbReference>
<dbReference type="GO" id="GO:0016491">
    <property type="term" value="F:oxidoreductase activity"/>
    <property type="evidence" value="ECO:0007669"/>
    <property type="project" value="TreeGrafter"/>
</dbReference>
<evidence type="ECO:0000313" key="4">
    <source>
        <dbReference type="Proteomes" id="UP000011087"/>
    </source>
</evidence>
<sequence length="320" mass="36145">MAGRIAPALLVVLLDLLLDKSAGTDGSMINLQWHAEPYHSLLQLRRLRLRGGEEMKLSKKMEVLWDRANTARMMQEKMHEHSDVDNKDLSRLVEEIREQLNTDSALLRHEVCYALGQTRSAEAVPILREILQDRSEEAIVRHEAAESEFVSVDPAPAFGKSDNKPEGQKSWISQVFLDQKRSLFDRYRALFSLRNLGGPECVKGGFAICLLGQKIHRDLLTVICEGVKDPNALFRHEVAFVLGQISDPEALPALQSLLENSTENSMVRHEAAEAIGGMGLVECRELLERYLHDKDPVVSQSCEVALDMTSYWKEFKEARV</sequence>
<dbReference type="Proteomes" id="UP000011087">
    <property type="component" value="Unassembled WGS sequence"/>
</dbReference>
<dbReference type="AlphaFoldDB" id="L1IKZ8"/>
<accession>L1IKZ8</accession>
<feature type="chain" id="PRO_5008770207" description="Deoxyhypusine monooxygenase" evidence="1">
    <location>
        <begin position="24"/>
        <end position="320"/>
    </location>
</feature>
<dbReference type="STRING" id="905079.L1IKZ8"/>
<organism evidence="2">
    <name type="scientific">Guillardia theta (strain CCMP2712)</name>
    <name type="common">Cryptophyte</name>
    <dbReference type="NCBI Taxonomy" id="905079"/>
    <lineage>
        <taxon>Eukaryota</taxon>
        <taxon>Cryptophyceae</taxon>
        <taxon>Pyrenomonadales</taxon>
        <taxon>Geminigeraceae</taxon>
        <taxon>Guillardia</taxon>
    </lineage>
</organism>
<proteinExistence type="predicted"/>
<dbReference type="OMA" id="HEIATSW"/>
<dbReference type="Gene3D" id="1.25.10.10">
    <property type="entry name" value="Leucine-rich Repeat Variant"/>
    <property type="match status" value="1"/>
</dbReference>
<dbReference type="InterPro" id="IPR016024">
    <property type="entry name" value="ARM-type_fold"/>
</dbReference>
<evidence type="ECO:0008006" key="5">
    <source>
        <dbReference type="Google" id="ProtNLM"/>
    </source>
</evidence>
<keyword evidence="1" id="KW-0732">Signal</keyword>
<dbReference type="EMBL" id="JH993068">
    <property type="protein sequence ID" value="EKX36782.1"/>
    <property type="molecule type" value="Genomic_DNA"/>
</dbReference>
<reference evidence="4" key="2">
    <citation type="submission" date="2012-11" db="EMBL/GenBank/DDBJ databases">
        <authorList>
            <person name="Kuo A."/>
            <person name="Curtis B.A."/>
            <person name="Tanifuji G."/>
            <person name="Burki F."/>
            <person name="Gruber A."/>
            <person name="Irimia M."/>
            <person name="Maruyama S."/>
            <person name="Arias M.C."/>
            <person name="Ball S.G."/>
            <person name="Gile G.H."/>
            <person name="Hirakawa Y."/>
            <person name="Hopkins J.F."/>
            <person name="Rensing S.A."/>
            <person name="Schmutz J."/>
            <person name="Symeonidi A."/>
            <person name="Elias M."/>
            <person name="Eveleigh R.J."/>
            <person name="Herman E.K."/>
            <person name="Klute M.J."/>
            <person name="Nakayama T."/>
            <person name="Obornik M."/>
            <person name="Reyes-Prieto A."/>
            <person name="Armbrust E.V."/>
            <person name="Aves S.J."/>
            <person name="Beiko R.G."/>
            <person name="Coutinho P."/>
            <person name="Dacks J.B."/>
            <person name="Durnford D.G."/>
            <person name="Fast N.M."/>
            <person name="Green B.R."/>
            <person name="Grisdale C."/>
            <person name="Hempe F."/>
            <person name="Henrissat B."/>
            <person name="Hoppner M.P."/>
            <person name="Ishida K.-I."/>
            <person name="Kim E."/>
            <person name="Koreny L."/>
            <person name="Kroth P.G."/>
            <person name="Liu Y."/>
            <person name="Malik S.-B."/>
            <person name="Maier U.G."/>
            <person name="McRose D."/>
            <person name="Mock T."/>
            <person name="Neilson J.A."/>
            <person name="Onodera N.T."/>
            <person name="Poole A.M."/>
            <person name="Pritham E.J."/>
            <person name="Richards T.A."/>
            <person name="Rocap G."/>
            <person name="Roy S.W."/>
            <person name="Sarai C."/>
            <person name="Schaack S."/>
            <person name="Shirato S."/>
            <person name="Slamovits C.H."/>
            <person name="Spencer D.F."/>
            <person name="Suzuki S."/>
            <person name="Worden A.Z."/>
            <person name="Zauner S."/>
            <person name="Barry K."/>
            <person name="Bell C."/>
            <person name="Bharti A.K."/>
            <person name="Crow J.A."/>
            <person name="Grimwood J."/>
            <person name="Kramer R."/>
            <person name="Lindquist E."/>
            <person name="Lucas S."/>
            <person name="Salamov A."/>
            <person name="McFadden G.I."/>
            <person name="Lane C.E."/>
            <person name="Keeling P.J."/>
            <person name="Gray M.W."/>
            <person name="Grigoriev I.V."/>
            <person name="Archibald J.M."/>
        </authorList>
    </citation>
    <scope>NUCLEOTIDE SEQUENCE</scope>
    <source>
        <strain evidence="4">CCMP2712</strain>
    </source>
</reference>
<reference evidence="3" key="3">
    <citation type="submission" date="2015-06" db="UniProtKB">
        <authorList>
            <consortium name="EnsemblProtists"/>
        </authorList>
    </citation>
    <scope>IDENTIFICATION</scope>
</reference>
<dbReference type="PaxDb" id="55529-EKX36782"/>
<dbReference type="InterPro" id="IPR011989">
    <property type="entry name" value="ARM-like"/>
</dbReference>
<dbReference type="InterPro" id="IPR004155">
    <property type="entry name" value="PBS_lyase_HEAT"/>
</dbReference>
<reference evidence="2 4" key="1">
    <citation type="journal article" date="2012" name="Nature">
        <title>Algal genomes reveal evolutionary mosaicism and the fate of nucleomorphs.</title>
        <authorList>
            <consortium name="DOE Joint Genome Institute"/>
            <person name="Curtis B.A."/>
            <person name="Tanifuji G."/>
            <person name="Burki F."/>
            <person name="Gruber A."/>
            <person name="Irimia M."/>
            <person name="Maruyama S."/>
            <person name="Arias M.C."/>
            <person name="Ball S.G."/>
            <person name="Gile G.H."/>
            <person name="Hirakawa Y."/>
            <person name="Hopkins J.F."/>
            <person name="Kuo A."/>
            <person name="Rensing S.A."/>
            <person name="Schmutz J."/>
            <person name="Symeonidi A."/>
            <person name="Elias M."/>
            <person name="Eveleigh R.J."/>
            <person name="Herman E.K."/>
            <person name="Klute M.J."/>
            <person name="Nakayama T."/>
            <person name="Obornik M."/>
            <person name="Reyes-Prieto A."/>
            <person name="Armbrust E.V."/>
            <person name="Aves S.J."/>
            <person name="Beiko R.G."/>
            <person name="Coutinho P."/>
            <person name="Dacks J.B."/>
            <person name="Durnford D.G."/>
            <person name="Fast N.M."/>
            <person name="Green B.R."/>
            <person name="Grisdale C.J."/>
            <person name="Hempel F."/>
            <person name="Henrissat B."/>
            <person name="Hoppner M.P."/>
            <person name="Ishida K."/>
            <person name="Kim E."/>
            <person name="Koreny L."/>
            <person name="Kroth P.G."/>
            <person name="Liu Y."/>
            <person name="Malik S.B."/>
            <person name="Maier U.G."/>
            <person name="McRose D."/>
            <person name="Mock T."/>
            <person name="Neilson J.A."/>
            <person name="Onodera N.T."/>
            <person name="Poole A.M."/>
            <person name="Pritham E.J."/>
            <person name="Richards T.A."/>
            <person name="Rocap G."/>
            <person name="Roy S.W."/>
            <person name="Sarai C."/>
            <person name="Schaack S."/>
            <person name="Shirato S."/>
            <person name="Slamovits C.H."/>
            <person name="Spencer D.F."/>
            <person name="Suzuki S."/>
            <person name="Worden A.Z."/>
            <person name="Zauner S."/>
            <person name="Barry K."/>
            <person name="Bell C."/>
            <person name="Bharti A.K."/>
            <person name="Crow J.A."/>
            <person name="Grimwood J."/>
            <person name="Kramer R."/>
            <person name="Lindquist E."/>
            <person name="Lucas S."/>
            <person name="Salamov A."/>
            <person name="McFadden G.I."/>
            <person name="Lane C.E."/>
            <person name="Keeling P.J."/>
            <person name="Gray M.W."/>
            <person name="Grigoriev I.V."/>
            <person name="Archibald J.M."/>
        </authorList>
    </citation>
    <scope>NUCLEOTIDE SEQUENCE</scope>
    <source>
        <strain evidence="2 4">CCMP2712</strain>
    </source>
</reference>
<dbReference type="OrthoDB" id="421002at2759"/>
<dbReference type="HOGENOM" id="CLU_870005_0_0_1"/>
<feature type="signal peptide" evidence="1">
    <location>
        <begin position="1"/>
        <end position="23"/>
    </location>
</feature>
<dbReference type="PANTHER" id="PTHR12697:SF5">
    <property type="entry name" value="DEOXYHYPUSINE HYDROXYLASE"/>
    <property type="match status" value="1"/>
</dbReference>
<dbReference type="RefSeq" id="XP_005823762.1">
    <property type="nucleotide sequence ID" value="XM_005823705.1"/>
</dbReference>
<dbReference type="KEGG" id="gtt:GUITHDRAFT_165660"/>
<dbReference type="eggNOG" id="KOG0567">
    <property type="taxonomic scope" value="Eukaryota"/>
</dbReference>
<dbReference type="GeneID" id="17293476"/>
<keyword evidence="4" id="KW-1185">Reference proteome</keyword>
<dbReference type="SMART" id="SM00567">
    <property type="entry name" value="EZ_HEAT"/>
    <property type="match status" value="4"/>
</dbReference>
<evidence type="ECO:0000313" key="3">
    <source>
        <dbReference type="EnsemblProtists" id="EKX36782"/>
    </source>
</evidence>
<evidence type="ECO:0000256" key="1">
    <source>
        <dbReference type="SAM" id="SignalP"/>
    </source>
</evidence>
<dbReference type="PANTHER" id="PTHR12697">
    <property type="entry name" value="PBS LYASE HEAT-LIKE PROTEIN"/>
    <property type="match status" value="1"/>
</dbReference>
<protein>
    <recommendedName>
        <fullName evidence="5">Deoxyhypusine monooxygenase</fullName>
    </recommendedName>
</protein>
<evidence type="ECO:0000313" key="2">
    <source>
        <dbReference type="EMBL" id="EKX36782.1"/>
    </source>
</evidence>
<gene>
    <name evidence="2" type="ORF">GUITHDRAFT_165660</name>
</gene>